<evidence type="ECO:0000313" key="2">
    <source>
        <dbReference type="Proteomes" id="UP000789759"/>
    </source>
</evidence>
<accession>A0A9N9HKM3</accession>
<dbReference type="EMBL" id="CAJVQA010009248">
    <property type="protein sequence ID" value="CAG8682773.1"/>
    <property type="molecule type" value="Genomic_DNA"/>
</dbReference>
<dbReference type="PANTHER" id="PTHR35617:SF3">
    <property type="entry name" value="CORE-BINDING (CB) DOMAIN-CONTAINING PROTEIN"/>
    <property type="match status" value="1"/>
</dbReference>
<dbReference type="PANTHER" id="PTHR35617">
    <property type="entry name" value="PHAGE_INTEGRASE DOMAIN-CONTAINING PROTEIN"/>
    <property type="match status" value="1"/>
</dbReference>
<sequence length="332" mass="39033">MQDSEAEGSDAFQQKWDKTTAYVNPPWKLIPKIESVHTPETATEHAKSITIESHRMAYIRKNWKDQGFSEKTIKLLEQSERQKTKRNYESNWKKFENWCSEWNVDPWKAISLTRKELKISECEKIRHIFKAKQELDETPRDKQPPHWEIMDILISLKTSETIESLTLRELNKRTLMILAIITMWRPRSDLGRIFRQSICFKEKADWPDLVLFIATKPKGADLKRLDKIPAFKEDKEICLVYLTVELLRRTKETLGNWIKETFKKVNINVNLYKPHSTSSIAATTALEKDISVELIIKSAVWTRSLTFKRHYFRPEETIPSLVVDTLLLSSIN</sequence>
<evidence type="ECO:0000313" key="1">
    <source>
        <dbReference type="EMBL" id="CAG8682773.1"/>
    </source>
</evidence>
<dbReference type="AlphaFoldDB" id="A0A9N9HKM3"/>
<dbReference type="Proteomes" id="UP000789759">
    <property type="component" value="Unassembled WGS sequence"/>
</dbReference>
<protein>
    <submittedName>
        <fullName evidence="1">1686_t:CDS:1</fullName>
    </submittedName>
</protein>
<comment type="caution">
    <text evidence="1">The sequence shown here is derived from an EMBL/GenBank/DDBJ whole genome shotgun (WGS) entry which is preliminary data.</text>
</comment>
<reference evidence="1" key="1">
    <citation type="submission" date="2021-06" db="EMBL/GenBank/DDBJ databases">
        <authorList>
            <person name="Kallberg Y."/>
            <person name="Tangrot J."/>
            <person name="Rosling A."/>
        </authorList>
    </citation>
    <scope>NUCLEOTIDE SEQUENCE</scope>
    <source>
        <strain evidence="1">FL966</strain>
    </source>
</reference>
<organism evidence="1 2">
    <name type="scientific">Cetraspora pellucida</name>
    <dbReference type="NCBI Taxonomy" id="1433469"/>
    <lineage>
        <taxon>Eukaryota</taxon>
        <taxon>Fungi</taxon>
        <taxon>Fungi incertae sedis</taxon>
        <taxon>Mucoromycota</taxon>
        <taxon>Glomeromycotina</taxon>
        <taxon>Glomeromycetes</taxon>
        <taxon>Diversisporales</taxon>
        <taxon>Gigasporaceae</taxon>
        <taxon>Cetraspora</taxon>
    </lineage>
</organism>
<proteinExistence type="predicted"/>
<name>A0A9N9HKM3_9GLOM</name>
<keyword evidence="2" id="KW-1185">Reference proteome</keyword>
<dbReference type="OrthoDB" id="2221171at2759"/>
<gene>
    <name evidence="1" type="ORF">CPELLU_LOCUS10890</name>
</gene>